<feature type="domain" description="Insertion element IS402-like" evidence="2">
    <location>
        <begin position="12"/>
        <end position="85"/>
    </location>
</feature>
<dbReference type="NCBIfam" id="NF033580">
    <property type="entry name" value="transpos_IS5_3"/>
    <property type="match status" value="1"/>
</dbReference>
<evidence type="ECO:0000256" key="1">
    <source>
        <dbReference type="SAM" id="MobiDB-lite"/>
    </source>
</evidence>
<accession>A0ABN3R205</accession>
<dbReference type="Pfam" id="PF13340">
    <property type="entry name" value="DUF4096"/>
    <property type="match status" value="1"/>
</dbReference>
<evidence type="ECO:0000313" key="4">
    <source>
        <dbReference type="Proteomes" id="UP001501447"/>
    </source>
</evidence>
<keyword evidence="4" id="KW-1185">Reference proteome</keyword>
<evidence type="ECO:0000259" key="2">
    <source>
        <dbReference type="Pfam" id="PF13340"/>
    </source>
</evidence>
<feature type="region of interest" description="Disordered" evidence="1">
    <location>
        <begin position="114"/>
        <end position="139"/>
    </location>
</feature>
<proteinExistence type="predicted"/>
<dbReference type="InterPro" id="IPR052909">
    <property type="entry name" value="Transposase_6_like"/>
</dbReference>
<dbReference type="InterPro" id="IPR025161">
    <property type="entry name" value="IS402-like_dom"/>
</dbReference>
<dbReference type="PANTHER" id="PTHR46637">
    <property type="entry name" value="TIS1421-TRANSPOSASE PROTEIN A"/>
    <property type="match status" value="1"/>
</dbReference>
<sequence length="139" mass="15558">MDQLVVGPGVPLADGQWARIEPLLPDRTPKRGGRWPGHREVIDAIAFKFRTGTQWVHLPEKYGNWRGVYNRLRMWAVDGTWERVFTALVARADADEDLNWIVSVDSTIVRAHQHAAGARKNGPRPVNRTTMPSAAPAAD</sequence>
<name>A0ABN3R205_9ACTN</name>
<dbReference type="Proteomes" id="UP001501447">
    <property type="component" value="Unassembled WGS sequence"/>
</dbReference>
<reference evidence="3 4" key="1">
    <citation type="journal article" date="2019" name="Int. J. Syst. Evol. Microbiol.">
        <title>The Global Catalogue of Microorganisms (GCM) 10K type strain sequencing project: providing services to taxonomists for standard genome sequencing and annotation.</title>
        <authorList>
            <consortium name="The Broad Institute Genomics Platform"/>
            <consortium name="The Broad Institute Genome Sequencing Center for Infectious Disease"/>
            <person name="Wu L."/>
            <person name="Ma J."/>
        </authorList>
    </citation>
    <scope>NUCLEOTIDE SEQUENCE [LARGE SCALE GENOMIC DNA]</scope>
    <source>
        <strain evidence="3 4">JCM 16373</strain>
    </source>
</reference>
<evidence type="ECO:0000313" key="3">
    <source>
        <dbReference type="EMBL" id="GAA2641726.1"/>
    </source>
</evidence>
<comment type="caution">
    <text evidence="3">The sequence shown here is derived from an EMBL/GenBank/DDBJ whole genome shotgun (WGS) entry which is preliminary data.</text>
</comment>
<dbReference type="EMBL" id="BAAARJ010000071">
    <property type="protein sequence ID" value="GAA2641726.1"/>
    <property type="molecule type" value="Genomic_DNA"/>
</dbReference>
<organism evidence="3 4">
    <name type="scientific">Streptomyces axinellae</name>
    <dbReference type="NCBI Taxonomy" id="552788"/>
    <lineage>
        <taxon>Bacteria</taxon>
        <taxon>Bacillati</taxon>
        <taxon>Actinomycetota</taxon>
        <taxon>Actinomycetes</taxon>
        <taxon>Kitasatosporales</taxon>
        <taxon>Streptomycetaceae</taxon>
        <taxon>Streptomyces</taxon>
    </lineage>
</organism>
<dbReference type="PANTHER" id="PTHR46637:SF1">
    <property type="entry name" value="BLL5188 PROTEIN"/>
    <property type="match status" value="1"/>
</dbReference>
<gene>
    <name evidence="3" type="ORF">GCM10009863_68010</name>
</gene>
<protein>
    <submittedName>
        <fullName evidence="3">IS5 family transposase</fullName>
    </submittedName>
</protein>